<proteinExistence type="predicted"/>
<dbReference type="Pfam" id="PF00249">
    <property type="entry name" value="Myb_DNA-binding"/>
    <property type="match status" value="1"/>
</dbReference>
<dbReference type="Gene3D" id="1.10.10.60">
    <property type="entry name" value="Homeodomain-like"/>
    <property type="match status" value="1"/>
</dbReference>
<keyword evidence="7" id="KW-1185">Reference proteome</keyword>
<feature type="compositionally biased region" description="Polar residues" evidence="3">
    <location>
        <begin position="900"/>
        <end position="919"/>
    </location>
</feature>
<evidence type="ECO:0000256" key="2">
    <source>
        <dbReference type="ARBA" id="ARBA00023242"/>
    </source>
</evidence>
<evidence type="ECO:0000256" key="1">
    <source>
        <dbReference type="ARBA" id="ARBA00004123"/>
    </source>
</evidence>
<dbReference type="GO" id="GO:0005634">
    <property type="term" value="C:nucleus"/>
    <property type="evidence" value="ECO:0007669"/>
    <property type="project" value="UniProtKB-SubCell"/>
</dbReference>
<dbReference type="PROSITE" id="PS50090">
    <property type="entry name" value="MYB_LIKE"/>
    <property type="match status" value="1"/>
</dbReference>
<gene>
    <name evidence="6" type="ORF">TanjilG_14942</name>
</gene>
<name>A0A1J7HPG4_LUPAN</name>
<dbReference type="InterPro" id="IPR017930">
    <property type="entry name" value="Myb_dom"/>
</dbReference>
<comment type="subcellular location">
    <subcellularLocation>
        <location evidence="1">Nucleus</location>
    </subcellularLocation>
</comment>
<dbReference type="Proteomes" id="UP000188354">
    <property type="component" value="Chromosome LG03"/>
</dbReference>
<feature type="region of interest" description="Disordered" evidence="3">
    <location>
        <begin position="641"/>
        <end position="662"/>
    </location>
</feature>
<feature type="compositionally biased region" description="Polar residues" evidence="3">
    <location>
        <begin position="8"/>
        <end position="17"/>
    </location>
</feature>
<dbReference type="InterPro" id="IPR001005">
    <property type="entry name" value="SANT/Myb"/>
</dbReference>
<dbReference type="PANTHER" id="PTHR47206">
    <property type="entry name" value="HOMEODOMAIN-LIKE SUPERFAMILY PROTEIN"/>
    <property type="match status" value="1"/>
</dbReference>
<dbReference type="InterPro" id="IPR009057">
    <property type="entry name" value="Homeodomain-like_sf"/>
</dbReference>
<dbReference type="CDD" id="cd11660">
    <property type="entry name" value="SANT_TRF"/>
    <property type="match status" value="1"/>
</dbReference>
<dbReference type="AlphaFoldDB" id="A0A1J7HPG4"/>
<accession>A0A1J7HPG4</accession>
<dbReference type="PROSITE" id="PS51294">
    <property type="entry name" value="HTH_MYB"/>
    <property type="match status" value="1"/>
</dbReference>
<organism evidence="6 7">
    <name type="scientific">Lupinus angustifolius</name>
    <name type="common">Narrow-leaved blue lupine</name>
    <dbReference type="NCBI Taxonomy" id="3871"/>
    <lineage>
        <taxon>Eukaryota</taxon>
        <taxon>Viridiplantae</taxon>
        <taxon>Streptophyta</taxon>
        <taxon>Embryophyta</taxon>
        <taxon>Tracheophyta</taxon>
        <taxon>Spermatophyta</taxon>
        <taxon>Magnoliopsida</taxon>
        <taxon>eudicotyledons</taxon>
        <taxon>Gunneridae</taxon>
        <taxon>Pentapetalae</taxon>
        <taxon>rosids</taxon>
        <taxon>fabids</taxon>
        <taxon>Fabales</taxon>
        <taxon>Fabaceae</taxon>
        <taxon>Papilionoideae</taxon>
        <taxon>50 kb inversion clade</taxon>
        <taxon>genistoids sensu lato</taxon>
        <taxon>core genistoids</taxon>
        <taxon>Genisteae</taxon>
        <taxon>Lupinus</taxon>
    </lineage>
</organism>
<dbReference type="EMBL" id="CM007363">
    <property type="protein sequence ID" value="OIW14556.1"/>
    <property type="molecule type" value="Genomic_DNA"/>
</dbReference>
<sequence length="959" mass="104680">MGSIPDLETTSHTSRISTVVPATPRRDQNCEFQLTYMDLLMKLHYIRPVYFFASEAVQGLTISDFKKPMFMLLDTYSHVSGRIRRSEAGRPFIKCNDAGVRIAEAYSDKTLKEWFHENGSYSVDGMVHDHVLGPDVSFSPLVFVKFTWFKCGGLSIGLSWAHVLGDAFSAFNFITKWSHILSGHMPPKSLHNPILSEPQFPQNSTFENPISIKKARVIGEYWLGANDNDVATHSFHFTFKQLQHLVTPKSTFGYTTKTKTKTKTSYFEVISAMLLKYIAHIRGEFGPKFVTICTSNISNREENECPNNGLVLSKFEADLASDISDLARLIAEKKMVENHIMKKLVESDEGKEDFIVYGSNLTFVDLEEAEIYGVKLNGHKPIMANCTFRGVGDEGVVLVLPPPPEDNGGGSNGRIVTVSLPEKELNQLKDKIEIAHYPGSKIDWNELVQKTATGISNAREYQMIWRHLAYCDALPENPGDAAEPLDDDSDLECEMEALPPISADSASEATACVKVMIASRMSSTPSSSTIEAPLTVNVPVCLSSRTPNESSEASNLMQRMSIIFPVTVQRTPLPTVSSTEGIETRGLGGGNMASKRKRWSEEEDNQLRAAVQRWGEGNWETMAKGDSFTMKRTPIQLSQRWTHLRKKDASTNPGTNSVQNRRSTAEQLAMNNAVSCALDLPSNTLFKKFNAPGATNPASFNKSIKSPAQPSNTAEAPIVRSSLAPTLNPSQKVVLGSSDFPAKSKSILERTVKCNLTPDSTVKANAVPSGARIVSSSNAVQFKVAQATSSSLAKSTVPVALGSNPKLPNVRTDSSVAPALVPSKSTVVVTSPAPSISTVKSVSSTLKNSPAALSISSESDKHVISVFNKVALKQEVIATEELKVPVPSPTTNDKIDAADETSTGTTNNHRIPVHSNSNEGRQDLNQDKSVNLPLHKGDETSTVKNTSKEISNDKSISQN</sequence>
<dbReference type="STRING" id="3871.A0A1J7HPG4"/>
<feature type="domain" description="HTH myb-type" evidence="5">
    <location>
        <begin position="591"/>
        <end position="649"/>
    </location>
</feature>
<dbReference type="Gene3D" id="3.30.559.10">
    <property type="entry name" value="Chloramphenicol acetyltransferase-like domain"/>
    <property type="match status" value="2"/>
</dbReference>
<evidence type="ECO:0000256" key="3">
    <source>
        <dbReference type="SAM" id="MobiDB-lite"/>
    </source>
</evidence>
<feature type="region of interest" description="Disordered" evidence="3">
    <location>
        <begin position="1"/>
        <end position="20"/>
    </location>
</feature>
<feature type="compositionally biased region" description="Polar residues" evidence="3">
    <location>
        <begin position="650"/>
        <end position="662"/>
    </location>
</feature>
<feature type="compositionally biased region" description="Basic and acidic residues" evidence="3">
    <location>
        <begin position="935"/>
        <end position="952"/>
    </location>
</feature>
<dbReference type="Pfam" id="PF02458">
    <property type="entry name" value="Transferase"/>
    <property type="match status" value="1"/>
</dbReference>
<evidence type="ECO:0000259" key="4">
    <source>
        <dbReference type="PROSITE" id="PS50090"/>
    </source>
</evidence>
<dbReference type="SUPFAM" id="SSF46689">
    <property type="entry name" value="Homeodomain-like"/>
    <property type="match status" value="1"/>
</dbReference>
<feature type="region of interest" description="Disordered" evidence="3">
    <location>
        <begin position="574"/>
        <end position="604"/>
    </location>
</feature>
<dbReference type="Gramene" id="OIW14556">
    <property type="protein sequence ID" value="OIW14556"/>
    <property type="gene ID" value="TanjilG_14942"/>
</dbReference>
<feature type="region of interest" description="Disordered" evidence="3">
    <location>
        <begin position="883"/>
        <end position="959"/>
    </location>
</feature>
<evidence type="ECO:0000259" key="5">
    <source>
        <dbReference type="PROSITE" id="PS51294"/>
    </source>
</evidence>
<evidence type="ECO:0000313" key="6">
    <source>
        <dbReference type="EMBL" id="OIW14556.1"/>
    </source>
</evidence>
<dbReference type="PANTHER" id="PTHR47206:SF1">
    <property type="entry name" value="HOMEODOMAIN-LIKE SUPERFAMILY PROTEIN"/>
    <property type="match status" value="1"/>
</dbReference>
<feature type="domain" description="Myb-like" evidence="4">
    <location>
        <begin position="591"/>
        <end position="645"/>
    </location>
</feature>
<protein>
    <submittedName>
        <fullName evidence="6">Uncharacterized protein</fullName>
    </submittedName>
</protein>
<evidence type="ECO:0000313" key="7">
    <source>
        <dbReference type="Proteomes" id="UP000188354"/>
    </source>
</evidence>
<dbReference type="SMART" id="SM00717">
    <property type="entry name" value="SANT"/>
    <property type="match status" value="1"/>
</dbReference>
<reference evidence="6 7" key="1">
    <citation type="journal article" date="2017" name="Plant Biotechnol. J.">
        <title>A comprehensive draft genome sequence for lupin (Lupinus angustifolius), an emerging health food: insights into plant-microbe interactions and legume evolution.</title>
        <authorList>
            <person name="Hane J.K."/>
            <person name="Ming Y."/>
            <person name="Kamphuis L.G."/>
            <person name="Nelson M.N."/>
            <person name="Garg G."/>
            <person name="Atkins C.A."/>
            <person name="Bayer P.E."/>
            <person name="Bravo A."/>
            <person name="Bringans S."/>
            <person name="Cannon S."/>
            <person name="Edwards D."/>
            <person name="Foley R."/>
            <person name="Gao L.L."/>
            <person name="Harrison M.J."/>
            <person name="Huang W."/>
            <person name="Hurgobin B."/>
            <person name="Li S."/>
            <person name="Liu C.W."/>
            <person name="McGrath A."/>
            <person name="Morahan G."/>
            <person name="Murray J."/>
            <person name="Weller J."/>
            <person name="Jian J."/>
            <person name="Singh K.B."/>
        </authorList>
    </citation>
    <scope>NUCLEOTIDE SEQUENCE [LARGE SCALE GENOMIC DNA]</scope>
    <source>
        <strain evidence="7">cv. Tanjil</strain>
        <tissue evidence="6">Whole plant</tissue>
    </source>
</reference>
<dbReference type="InterPro" id="IPR023213">
    <property type="entry name" value="CAT-like_dom_sf"/>
</dbReference>
<keyword evidence="2" id="KW-0539">Nucleus</keyword>